<dbReference type="NCBIfam" id="TIGR03026">
    <property type="entry name" value="NDP-sugDHase"/>
    <property type="match status" value="1"/>
</dbReference>
<dbReference type="GO" id="GO:0000271">
    <property type="term" value="P:polysaccharide biosynthetic process"/>
    <property type="evidence" value="ECO:0007669"/>
    <property type="project" value="InterPro"/>
</dbReference>
<comment type="similarity">
    <text evidence="1 4">Belongs to the UDP-glucose/GDP-mannose dehydrogenase family.</text>
</comment>
<dbReference type="GO" id="GO:0051287">
    <property type="term" value="F:NAD binding"/>
    <property type="evidence" value="ECO:0007669"/>
    <property type="project" value="InterPro"/>
</dbReference>
<dbReference type="PANTHER" id="PTHR43491:SF2">
    <property type="entry name" value="UDP-N-ACETYL-D-MANNOSAMINE DEHYDROGENASE"/>
    <property type="match status" value="1"/>
</dbReference>
<dbReference type="Pfam" id="PF00984">
    <property type="entry name" value="UDPG_MGDP_dh"/>
    <property type="match status" value="1"/>
</dbReference>
<dbReference type="AlphaFoldDB" id="A0A6M5K8Z3"/>
<evidence type="ECO:0000256" key="1">
    <source>
        <dbReference type="ARBA" id="ARBA00006601"/>
    </source>
</evidence>
<evidence type="ECO:0000256" key="2">
    <source>
        <dbReference type="ARBA" id="ARBA00023002"/>
    </source>
</evidence>
<dbReference type="InterPro" id="IPR008927">
    <property type="entry name" value="6-PGluconate_DH-like_C_sf"/>
</dbReference>
<dbReference type="SUPFAM" id="SSF51735">
    <property type="entry name" value="NAD(P)-binding Rossmann-fold domains"/>
    <property type="match status" value="1"/>
</dbReference>
<reference evidence="6" key="1">
    <citation type="submission" date="2020-04" db="EMBL/GenBank/DDBJ databases">
        <title>Discovery, Biosynthesis and Heterologous Production of Loongmycin A, a Potent Anti-Cancer indolocarbazole alkaloid.</title>
        <authorList>
            <person name="Yang C."/>
            <person name="Zhang B."/>
            <person name="Xue W."/>
            <person name="Li W."/>
            <person name="Xu Z."/>
            <person name="Shi J."/>
            <person name="Shen Y."/>
            <person name="Jiao R."/>
            <person name="Tan R."/>
            <person name="Ge H."/>
        </authorList>
    </citation>
    <scope>NUCLEOTIDE SEQUENCE</scope>
    <source>
        <strain evidence="6">NA01583</strain>
    </source>
</reference>
<dbReference type="InterPro" id="IPR028359">
    <property type="entry name" value="UDP_ManNAc/GlcNAc_DH"/>
</dbReference>
<organism evidence="6">
    <name type="scientific">Nocardiopsis flavescens</name>
    <dbReference type="NCBI Taxonomy" id="758803"/>
    <lineage>
        <taxon>Bacteria</taxon>
        <taxon>Bacillati</taxon>
        <taxon>Actinomycetota</taxon>
        <taxon>Actinomycetes</taxon>
        <taxon>Streptosporangiales</taxon>
        <taxon>Nocardiopsidaceae</taxon>
        <taxon>Nocardiopsis</taxon>
    </lineage>
</organism>
<feature type="domain" description="UDP-glucose/GDP-mannose dehydrogenase C-terminal" evidence="5">
    <location>
        <begin position="313"/>
        <end position="415"/>
    </location>
</feature>
<evidence type="ECO:0000313" key="6">
    <source>
        <dbReference type="EMBL" id="QJU69503.1"/>
    </source>
</evidence>
<sequence length="433" mass="46545">MGYVGSCVAAVLAQRGCTVTGIDVDPKLVAELNTGYCRHQEKGLADLIARHSGGRLRVTQDMGAVADQDVVIIAVGTPIRHDGTLEEGQLRAACEAIGQDLEPGTLVILKSTVPPGTTRGPVTTWLQNGGLRCGSDFRLAFCPERLSEGRALEELRTLPMVVGGWCSSSTDAGRDFWKQALGVDTLIMNSLEGAELVKLADNWWIDTNIALANELARLCVALDVDTLDVIEAANTLEKGTGRVNILLPSVGVGGSCLTKDPWMVDRAAREHGFTLRTVAASREANDEMPLYMAERILDGLVRSGKDPQGARVAILGLAYKNDTGDLRETPVAAVIKRLIDAGVDVAVHDPLVSGDQAEKILGMYPQDSYADAVTDADCVAFLAYHRQFASIDLQDVAGRMAPPRLLVDGRAYFDKETVERMRALGLVYLGFGR</sequence>
<keyword evidence="2" id="KW-0560">Oxidoreductase</keyword>
<dbReference type="InterPro" id="IPR014027">
    <property type="entry name" value="UDP-Glc/GDP-Man_DH_C"/>
</dbReference>
<dbReference type="InterPro" id="IPR014026">
    <property type="entry name" value="UDP-Glc/GDP-Man_DH_dimer"/>
</dbReference>
<protein>
    <submittedName>
        <fullName evidence="6">LooS8</fullName>
    </submittedName>
</protein>
<dbReference type="GO" id="GO:0016616">
    <property type="term" value="F:oxidoreductase activity, acting on the CH-OH group of donors, NAD or NADP as acceptor"/>
    <property type="evidence" value="ECO:0007669"/>
    <property type="project" value="InterPro"/>
</dbReference>
<proteinExistence type="inferred from homology"/>
<dbReference type="SMART" id="SM00984">
    <property type="entry name" value="UDPG_MGDP_dh_C"/>
    <property type="match status" value="1"/>
</dbReference>
<dbReference type="EMBL" id="MT371051">
    <property type="protein sequence ID" value="QJU69503.1"/>
    <property type="molecule type" value="Genomic_DNA"/>
</dbReference>
<evidence type="ECO:0000259" key="5">
    <source>
        <dbReference type="SMART" id="SM00984"/>
    </source>
</evidence>
<dbReference type="GO" id="GO:0016628">
    <property type="term" value="F:oxidoreductase activity, acting on the CH-CH group of donors, NAD or NADP as acceptor"/>
    <property type="evidence" value="ECO:0007669"/>
    <property type="project" value="InterPro"/>
</dbReference>
<dbReference type="Gene3D" id="3.40.50.720">
    <property type="entry name" value="NAD(P)-binding Rossmann-like Domain"/>
    <property type="match status" value="2"/>
</dbReference>
<name>A0A6M5K8Z3_9ACTN</name>
<dbReference type="InterPro" id="IPR036291">
    <property type="entry name" value="NAD(P)-bd_dom_sf"/>
</dbReference>
<accession>A0A6M5K8Z3</accession>
<dbReference type="PANTHER" id="PTHR43491">
    <property type="entry name" value="UDP-N-ACETYL-D-MANNOSAMINE DEHYDROGENASE"/>
    <property type="match status" value="1"/>
</dbReference>
<dbReference type="InterPro" id="IPR017476">
    <property type="entry name" value="UDP-Glc/GDP-Man"/>
</dbReference>
<dbReference type="SUPFAM" id="SSF48179">
    <property type="entry name" value="6-phosphogluconate dehydrogenase C-terminal domain-like"/>
    <property type="match status" value="1"/>
</dbReference>
<dbReference type="PIRSF" id="PIRSF000124">
    <property type="entry name" value="UDPglc_GDPman_dh"/>
    <property type="match status" value="1"/>
</dbReference>
<evidence type="ECO:0000256" key="3">
    <source>
        <dbReference type="ARBA" id="ARBA00023027"/>
    </source>
</evidence>
<evidence type="ECO:0000256" key="4">
    <source>
        <dbReference type="PIRNR" id="PIRNR000124"/>
    </source>
</evidence>
<dbReference type="Pfam" id="PF03720">
    <property type="entry name" value="UDPG_MGDP_dh_C"/>
    <property type="match status" value="1"/>
</dbReference>
<dbReference type="Pfam" id="PF03721">
    <property type="entry name" value="UDPG_MGDP_dh_N"/>
    <property type="match status" value="1"/>
</dbReference>
<keyword evidence="3" id="KW-0520">NAD</keyword>
<dbReference type="PIRSF" id="PIRSF500136">
    <property type="entry name" value="UDP_ManNAc_DH"/>
    <property type="match status" value="1"/>
</dbReference>
<dbReference type="InterPro" id="IPR036220">
    <property type="entry name" value="UDP-Glc/GDP-Man_DH_C_sf"/>
</dbReference>
<dbReference type="SUPFAM" id="SSF52413">
    <property type="entry name" value="UDP-glucose/GDP-mannose dehydrogenase C-terminal domain"/>
    <property type="match status" value="1"/>
</dbReference>
<dbReference type="InterPro" id="IPR001732">
    <property type="entry name" value="UDP-Glc/GDP-Man_DH_N"/>
</dbReference>